<dbReference type="AlphaFoldDB" id="A0A194WT40"/>
<evidence type="ECO:0000313" key="3">
    <source>
        <dbReference type="EMBL" id="KUJ11125.1"/>
    </source>
</evidence>
<keyword evidence="4" id="KW-1185">Reference proteome</keyword>
<dbReference type="InterPro" id="IPR051911">
    <property type="entry name" value="SDR_oxidoreductase"/>
</dbReference>
<dbReference type="Proteomes" id="UP000070700">
    <property type="component" value="Unassembled WGS sequence"/>
</dbReference>
<dbReference type="InterPro" id="IPR036291">
    <property type="entry name" value="NAD(P)-bd_dom_sf"/>
</dbReference>
<evidence type="ECO:0000256" key="1">
    <source>
        <dbReference type="ARBA" id="ARBA00006484"/>
    </source>
</evidence>
<dbReference type="OrthoDB" id="1274115at2759"/>
<dbReference type="GeneID" id="28828503"/>
<protein>
    <submittedName>
        <fullName evidence="3">Uncharacterized protein</fullName>
    </submittedName>
</protein>
<dbReference type="RefSeq" id="XP_018065480.1">
    <property type="nucleotide sequence ID" value="XM_018218777.1"/>
</dbReference>
<dbReference type="EMBL" id="KQ947427">
    <property type="protein sequence ID" value="KUJ11125.1"/>
    <property type="molecule type" value="Genomic_DNA"/>
</dbReference>
<gene>
    <name evidence="3" type="ORF">LY89DRAFT_722981</name>
</gene>
<dbReference type="Gene3D" id="3.40.50.720">
    <property type="entry name" value="NAD(P)-binding Rossmann-like Domain"/>
    <property type="match status" value="1"/>
</dbReference>
<evidence type="ECO:0000256" key="2">
    <source>
        <dbReference type="ARBA" id="ARBA00023002"/>
    </source>
</evidence>
<accession>A0A194WT40</accession>
<reference evidence="3 4" key="1">
    <citation type="submission" date="2015-10" db="EMBL/GenBank/DDBJ databases">
        <title>Full genome of DAOMC 229536 Phialocephala scopiformis, a fungal endophyte of spruce producing the potent anti-insectan compound rugulosin.</title>
        <authorList>
            <consortium name="DOE Joint Genome Institute"/>
            <person name="Walker A.K."/>
            <person name="Frasz S.L."/>
            <person name="Seifert K.A."/>
            <person name="Miller J.D."/>
            <person name="Mondo S.J."/>
            <person name="Labutti K."/>
            <person name="Lipzen A."/>
            <person name="Dockter R."/>
            <person name="Kennedy M."/>
            <person name="Grigoriev I.V."/>
            <person name="Spatafora J.W."/>
        </authorList>
    </citation>
    <scope>NUCLEOTIDE SEQUENCE [LARGE SCALE GENOMIC DNA]</scope>
    <source>
        <strain evidence="3 4">CBS 120377</strain>
    </source>
</reference>
<comment type="similarity">
    <text evidence="1">Belongs to the short-chain dehydrogenases/reductases (SDR) family.</text>
</comment>
<dbReference type="SUPFAM" id="SSF51735">
    <property type="entry name" value="NAD(P)-binding Rossmann-fold domains"/>
    <property type="match status" value="1"/>
</dbReference>
<dbReference type="PANTHER" id="PTHR43976:SF16">
    <property type="entry name" value="SHORT-CHAIN DEHYDROGENASE_REDUCTASE FAMILY PROTEIN"/>
    <property type="match status" value="1"/>
</dbReference>
<dbReference type="InterPro" id="IPR002347">
    <property type="entry name" value="SDR_fam"/>
</dbReference>
<dbReference type="PANTHER" id="PTHR43976">
    <property type="entry name" value="SHORT CHAIN DEHYDROGENASE"/>
    <property type="match status" value="1"/>
</dbReference>
<evidence type="ECO:0000313" key="4">
    <source>
        <dbReference type="Proteomes" id="UP000070700"/>
    </source>
</evidence>
<organism evidence="3 4">
    <name type="scientific">Mollisia scopiformis</name>
    <name type="common">Conifer needle endophyte fungus</name>
    <name type="synonym">Phialocephala scopiformis</name>
    <dbReference type="NCBI Taxonomy" id="149040"/>
    <lineage>
        <taxon>Eukaryota</taxon>
        <taxon>Fungi</taxon>
        <taxon>Dikarya</taxon>
        <taxon>Ascomycota</taxon>
        <taxon>Pezizomycotina</taxon>
        <taxon>Leotiomycetes</taxon>
        <taxon>Helotiales</taxon>
        <taxon>Mollisiaceae</taxon>
        <taxon>Mollisia</taxon>
    </lineage>
</organism>
<dbReference type="InParanoid" id="A0A194WT40"/>
<sequence length="155" mass="16921">MVEEISAERYIKQLNTNLLGVINVTRALMPHFRARKAGVVVFIGSSGGIAGEPGAGAYCASKFALEAGLWSKMNGNQPGDPQKAVNMMIDVVKGEGVTEGKEMPDRLPLGRDVLGKIRERYQRHLEVCEEWEGVICSTDFEGEERGDVRTVVVGE</sequence>
<dbReference type="Pfam" id="PF00106">
    <property type="entry name" value="adh_short"/>
    <property type="match status" value="1"/>
</dbReference>
<keyword evidence="2" id="KW-0560">Oxidoreductase</keyword>
<proteinExistence type="inferred from homology"/>
<name>A0A194WT40_MOLSC</name>
<dbReference type="KEGG" id="psco:LY89DRAFT_722981"/>
<dbReference type="GO" id="GO:0016491">
    <property type="term" value="F:oxidoreductase activity"/>
    <property type="evidence" value="ECO:0007669"/>
    <property type="project" value="UniProtKB-KW"/>
</dbReference>